<feature type="domain" description="Putative endonuclease Z1" evidence="1">
    <location>
        <begin position="422"/>
        <end position="659"/>
    </location>
</feature>
<comment type="caution">
    <text evidence="2">The sequence shown here is derived from an EMBL/GenBank/DDBJ whole genome shotgun (WGS) entry which is preliminary data.</text>
</comment>
<evidence type="ECO:0000313" key="3">
    <source>
        <dbReference type="Proteomes" id="UP000533269"/>
    </source>
</evidence>
<accession>A0A7W4XZN9</accession>
<reference evidence="2 3" key="1">
    <citation type="submission" date="2020-08" db="EMBL/GenBank/DDBJ databases">
        <title>The Agave Microbiome: Exploring the role of microbial communities in plant adaptations to desert environments.</title>
        <authorList>
            <person name="Partida-Martinez L.P."/>
        </authorList>
    </citation>
    <scope>NUCLEOTIDE SEQUENCE [LARGE SCALE GENOMIC DNA]</scope>
    <source>
        <strain evidence="2 3">AS2.23</strain>
    </source>
</reference>
<dbReference type="EMBL" id="JACHVY010000009">
    <property type="protein sequence ID" value="MBB2903540.1"/>
    <property type="molecule type" value="Genomic_DNA"/>
</dbReference>
<proteinExistence type="predicted"/>
<name>A0A7W4XZN9_KINRA</name>
<dbReference type="RefSeq" id="WP_183393136.1">
    <property type="nucleotide sequence ID" value="NZ_JACHVY010000009.1"/>
</dbReference>
<organism evidence="2 3">
    <name type="scientific">Kineococcus radiotolerans</name>
    <dbReference type="NCBI Taxonomy" id="131568"/>
    <lineage>
        <taxon>Bacteria</taxon>
        <taxon>Bacillati</taxon>
        <taxon>Actinomycetota</taxon>
        <taxon>Actinomycetes</taxon>
        <taxon>Kineosporiales</taxon>
        <taxon>Kineosporiaceae</taxon>
        <taxon>Kineococcus</taxon>
    </lineage>
</organism>
<dbReference type="Pfam" id="PF10593">
    <property type="entry name" value="Z1"/>
    <property type="match status" value="1"/>
</dbReference>
<protein>
    <recommendedName>
        <fullName evidence="1">Putative endonuclease Z1 domain-containing protein</fullName>
    </recommendedName>
</protein>
<dbReference type="InterPro" id="IPR018310">
    <property type="entry name" value="Put_endonuclease_Z1-dom"/>
</dbReference>
<evidence type="ECO:0000313" key="2">
    <source>
        <dbReference type="EMBL" id="MBB2903540.1"/>
    </source>
</evidence>
<dbReference type="Proteomes" id="UP000533269">
    <property type="component" value="Unassembled WGS sequence"/>
</dbReference>
<sequence>MVMTLVTAERTNGQVATSASIRDKIDAILGMYAQMREPAFVTTIDRDALQRDIEASFNVFIANASLMTDDKDHEPWLESAKDEIDWRFWNRYRRYQLTMNHMPPSAMEKVDDVTDMILGRLENPKRPGSWDRRGLVAGQVQSGKTGNYIGLICKAIDAQYKLVIVLAGIHNSLRAQTQARVDEGVLGFSTEKALRADRAGTGLVGVGHQGFFYVNSFTSRKENGDFNLRVAESIGVAVGGNDPVVLVVKKNKSVLTNILKWSTSLTAVEDPATGRKVVQNVPLLIIDDEADQASVDTNGPKRGASDEYDPPVINALIRKLLNQFQQSAYVGYTATPFANIFIDPEVKHETAGQSLFPRSFILSLPAPSNYVGPSRVFGLKEDVTRNIEPLEPLPMLRPIKDWETWIPDKHKKDYLPGHIPASLKEAVLAFIITVAARRWRGQAGKHNSMLVHVTRFTAVQKHVRQQVQDELDRVMNRLRHGARDTDSVWLAARHLYENDYQSTGRAFATADDVADQVGSLPTWNELALGMVEAAASIEVREVNGTVKDSLDYIDHPSGLNVIAVGGAKLSRGLTLEGLSISYYLAGSRMYDTLMQMGRWFGYRPGYLDLCRLYTTPELNHRYALITAAAEELYREFDYMVALGSSPREFGLRVQQHPDGLMVTAPNKMKSAQLLSMSFAGNISETVLFETGKAAREVNWLALERLVAAMPQAASPDEVRKMGAGSSYVWTDVQASVVTDFLSTYVAHPDAYKVQPKALRDYILGRTSDQPPELTEWWVLLANSTSNAAQQVNISSKSLGLTKRSQHKDQQAAAELGRFSIRRLVSPPHEQIDIVKGSVEYENALELTAKMWANSPRKDLQEKGPPTEPAGVACRNVRSPSRGLLLLYPLSPGEAPEKVRGGKPFVGFALSFPGSEQAKPINYQVAKDVWQRLVNPVSSAVIEDEDDEDGEGLES</sequence>
<reference evidence="2 3" key="2">
    <citation type="submission" date="2020-08" db="EMBL/GenBank/DDBJ databases">
        <authorList>
            <person name="Partida-Martinez L."/>
            <person name="Huntemann M."/>
            <person name="Clum A."/>
            <person name="Wang J."/>
            <person name="Palaniappan K."/>
            <person name="Ritter S."/>
            <person name="Chen I.-M."/>
            <person name="Stamatis D."/>
            <person name="Reddy T."/>
            <person name="O'Malley R."/>
            <person name="Daum C."/>
            <person name="Shapiro N."/>
            <person name="Ivanova N."/>
            <person name="Kyrpides N."/>
            <person name="Woyke T."/>
        </authorList>
    </citation>
    <scope>NUCLEOTIDE SEQUENCE [LARGE SCALE GENOMIC DNA]</scope>
    <source>
        <strain evidence="2 3">AS2.23</strain>
    </source>
</reference>
<dbReference type="AlphaFoldDB" id="A0A7W4XZN9"/>
<evidence type="ECO:0000259" key="1">
    <source>
        <dbReference type="Pfam" id="PF10593"/>
    </source>
</evidence>
<gene>
    <name evidence="2" type="ORF">FHR75_004382</name>
</gene>